<dbReference type="PRINTS" id="PR00420">
    <property type="entry name" value="RNGMNOXGNASE"/>
</dbReference>
<sequence>MPVFQETSNAARDQRILPSRALPVPRLSEQPDLSNVSEEHKEVVVIGAGPAGLFLTLLLARYGITEASLLCLDSKPGTLKAGQADGLQPRTLEVFQSLGIASEIISEGCHMEEVAFWNPVQSNGNAKTNGNGNGFHATGIERTSFAPDVNVPARFPFEVTIHQGRIERILEENLHLYAGKGAIRRSHRFLEYTVDDNNAEFPIVVKYEQDLPDGSTQQGTVRTKYLIGADGARSKVRKCMGLELEGETTDHIWGVCDFVADTNFPDIRKRCAVHSDAGSVMVIPREQIATGEYLTRLYVQVAEEVDTSGDTGTDKKSADKKRRGAVTLEYIFEQARQVFAPYEIKIKEETEPDWWAAYQIGQRMAPRFSAKTSDGVERVFIVGDACHTHSPKAGQGMNVSMMDSYNLAWKLVHKIHGLTPSSTSGSDPILETFSQERVDVARQLIEFDAQFSHMFSGRIGSADAETSGLTHEEFLRVFSDGSGFTSGCGLQYKGSQLIRELGAKSNLSRGDPLLGALTPGRRLLDVEVKRYADATARHLQDEMPPTGRYYILVFTSNDLLDKSGISKSSLQSSVEILQRFPKGTVNLIVVHPLTSRFEWTDLPAGVKTFAEMRTYGVSKKEDVYEVLDVSKDDGVVAVVRPDGYVGIMAPLSKTGDVEDYLRGCLVTPIIAKNRTGIIGFVSLRPDTFQAIQCKNYPAENGPWIVLSNSFGADTTLYQPVAQRLASSSYRVLSYDHPGHGQSTPVRDVDNVEMEELINDIDELLRVLHIESIHAWVGVSLGAASGIYLACRHPKLIQNFAYCACPPASFGALGIMPLEVFDKMRAQAEADGTTANVIRQMHYGWASKEWLDEHPDQDERLKLASSTLSLDGLRAMMTLQKNKRFDMRLLVPQLLESCEKIMFVKRDHDAHLNPLVDMMRDLVVKTAQEKGIRGDFKLVAVPDSGHVMYLENESYFVETIKEFISYSIAPLPSPAVMGSIHQPHTETYPDQNGYYGQFGGNFYPPEAHQALEELATKYQELRHSPSFNQTLDKVRIGLQGRPTPIHHLENISREVGGAQIFVKREDLNHTGAHKINHCVGFALLAKAMGKTKLIAETGAGQHGVALATAAAYFGLECEIHMGGVDTEKQKSNVARMQILGAKVVAATKGQSALKEASDSAFNAYVEQREHALYAIGSAIGPHPFPLIVRDFQSVIGKEAREQFLTMTDGTLPEHVVACVAGGSNAMGMYSAFIDDTAVKLHAVEPLGQSEKLGQHAATLSYGKPGTLHGAKTLVLQQDEGKAAPVSSVASGLVYPGIGPEMAMLHDAGRISVSTIGNDEVISTFFRMAKSGGIIIALESAHAIAFATRLAAQRPSSERILVNLSGRGDKDVDYVLEHHRTG</sequence>
<comment type="caution">
    <text evidence="19">The sequence shown here is derived from an EMBL/GenBank/DDBJ whole genome shotgun (WGS) entry which is preliminary data.</text>
</comment>
<dbReference type="EMBL" id="JAAQRI010000091">
    <property type="protein sequence ID" value="KAF5639501.1"/>
    <property type="molecule type" value="Genomic_DNA"/>
</dbReference>
<keyword evidence="5 14" id="KW-0028">Amino-acid biosynthesis</keyword>
<keyword evidence="10" id="KW-0560">Oxidoreductase</keyword>
<dbReference type="SUPFAM" id="SSF51905">
    <property type="entry name" value="FAD/NAD(P)-binding domain"/>
    <property type="match status" value="1"/>
</dbReference>
<dbReference type="GeneID" id="59303553"/>
<dbReference type="Gene3D" id="3.30.9.10">
    <property type="entry name" value="D-Amino Acid Oxidase, subunit A, domain 2"/>
    <property type="match status" value="1"/>
</dbReference>
<keyword evidence="12 14" id="KW-0456">Lyase</keyword>
<evidence type="ECO:0000259" key="15">
    <source>
        <dbReference type="Pfam" id="PF00291"/>
    </source>
</evidence>
<dbReference type="InterPro" id="IPR038220">
    <property type="entry name" value="PHOX_C_sf"/>
</dbReference>
<evidence type="ECO:0000313" key="20">
    <source>
        <dbReference type="Proteomes" id="UP000530670"/>
    </source>
</evidence>
<feature type="domain" description="FAD-binding" evidence="17">
    <location>
        <begin position="42"/>
        <end position="447"/>
    </location>
</feature>
<evidence type="ECO:0000256" key="5">
    <source>
        <dbReference type="ARBA" id="ARBA00022605"/>
    </source>
</evidence>
<evidence type="ECO:0000259" key="16">
    <source>
        <dbReference type="Pfam" id="PF00561"/>
    </source>
</evidence>
<feature type="domain" description="AB hydrolase-1" evidence="16">
    <location>
        <begin position="702"/>
        <end position="824"/>
    </location>
</feature>
<comment type="catalytic activity">
    <reaction evidence="13 14">
        <text>(1S,2R)-1-C-(indol-3-yl)glycerol 3-phosphate + L-serine = D-glyceraldehyde 3-phosphate + L-tryptophan + H2O</text>
        <dbReference type="Rhea" id="RHEA:10532"/>
        <dbReference type="ChEBI" id="CHEBI:15377"/>
        <dbReference type="ChEBI" id="CHEBI:33384"/>
        <dbReference type="ChEBI" id="CHEBI:57912"/>
        <dbReference type="ChEBI" id="CHEBI:58866"/>
        <dbReference type="ChEBI" id="CHEBI:59776"/>
        <dbReference type="EC" id="4.2.1.20"/>
    </reaction>
</comment>
<evidence type="ECO:0000256" key="1">
    <source>
        <dbReference type="ARBA" id="ARBA00001933"/>
    </source>
</evidence>
<dbReference type="InterPro" id="IPR002938">
    <property type="entry name" value="FAD-bd"/>
</dbReference>
<dbReference type="Pfam" id="PF00291">
    <property type="entry name" value="PALP"/>
    <property type="match status" value="1"/>
</dbReference>
<dbReference type="Gene3D" id="3.40.50.1820">
    <property type="entry name" value="alpha/beta hydrolase"/>
    <property type="match status" value="1"/>
</dbReference>
<dbReference type="InterPro" id="IPR006654">
    <property type="entry name" value="Trp_synth_beta"/>
</dbReference>
<comment type="cofactor">
    <cofactor evidence="1 14">
        <name>pyridoxal 5'-phosphate</name>
        <dbReference type="ChEBI" id="CHEBI:597326"/>
    </cofactor>
</comment>
<evidence type="ECO:0000259" key="17">
    <source>
        <dbReference type="Pfam" id="PF01494"/>
    </source>
</evidence>
<dbReference type="RefSeq" id="XP_037208096.1">
    <property type="nucleotide sequence ID" value="XM_037351283.1"/>
</dbReference>
<dbReference type="SUPFAM" id="SSF54373">
    <property type="entry name" value="FAD-linked reductases, C-terminal domain"/>
    <property type="match status" value="1"/>
</dbReference>
<evidence type="ECO:0000259" key="18">
    <source>
        <dbReference type="Pfam" id="PF07976"/>
    </source>
</evidence>
<organism evidence="19 20">
    <name type="scientific">Fusarium tjaetaba</name>
    <dbReference type="NCBI Taxonomy" id="1567544"/>
    <lineage>
        <taxon>Eukaryota</taxon>
        <taxon>Fungi</taxon>
        <taxon>Dikarya</taxon>
        <taxon>Ascomycota</taxon>
        <taxon>Pezizomycotina</taxon>
        <taxon>Sordariomycetes</taxon>
        <taxon>Hypocreomycetidae</taxon>
        <taxon>Hypocreales</taxon>
        <taxon>Nectriaceae</taxon>
        <taxon>Fusarium</taxon>
        <taxon>Fusarium fujikuroi species complex</taxon>
    </lineage>
</organism>
<dbReference type="HAMAP" id="MF_00133">
    <property type="entry name" value="Trp_synth_beta"/>
    <property type="match status" value="1"/>
</dbReference>
<dbReference type="EC" id="4.2.1.20" evidence="4 14"/>
<keyword evidence="9 14" id="KW-0663">Pyridoxal phosphate</keyword>
<reference evidence="19 20" key="1">
    <citation type="submission" date="2020-05" db="EMBL/GenBank/DDBJ databases">
        <title>Identification and distribution of gene clusters putatively required for synthesis of sphingolipid metabolism inhibitors in phylogenetically diverse species of the filamentous fungus Fusarium.</title>
        <authorList>
            <person name="Kim H.-S."/>
            <person name="Busman M."/>
            <person name="Brown D.W."/>
            <person name="Divon H."/>
            <person name="Uhlig S."/>
            <person name="Proctor R.H."/>
        </authorList>
    </citation>
    <scope>NUCLEOTIDE SEQUENCE [LARGE SCALE GENOMIC DNA]</scope>
    <source>
        <strain evidence="19 20">NRRL 66243</strain>
    </source>
</reference>
<dbReference type="InterPro" id="IPR036249">
    <property type="entry name" value="Thioredoxin-like_sf"/>
</dbReference>
<dbReference type="Pfam" id="PF01494">
    <property type="entry name" value="FAD_binding_3"/>
    <property type="match status" value="1"/>
</dbReference>
<evidence type="ECO:0000256" key="11">
    <source>
        <dbReference type="ARBA" id="ARBA00023141"/>
    </source>
</evidence>
<dbReference type="InterPro" id="IPR000073">
    <property type="entry name" value="AB_hydrolase_1"/>
</dbReference>
<dbReference type="SUPFAM" id="SSF52833">
    <property type="entry name" value="Thioredoxin-like"/>
    <property type="match status" value="1"/>
</dbReference>
<evidence type="ECO:0000256" key="4">
    <source>
        <dbReference type="ARBA" id="ARBA00012043"/>
    </source>
</evidence>
<name>A0A8H5RWL6_9HYPO</name>
<keyword evidence="6" id="KW-0285">Flavoprotein</keyword>
<dbReference type="GO" id="GO:0016491">
    <property type="term" value="F:oxidoreductase activity"/>
    <property type="evidence" value="ECO:0007669"/>
    <property type="project" value="UniProtKB-KW"/>
</dbReference>
<dbReference type="OrthoDB" id="1716816at2759"/>
<evidence type="ECO:0000256" key="10">
    <source>
        <dbReference type="ARBA" id="ARBA00023002"/>
    </source>
</evidence>
<dbReference type="InterPro" id="IPR036052">
    <property type="entry name" value="TrpB-like_PALP_sf"/>
</dbReference>
<dbReference type="PANTHER" id="PTHR48077:SF3">
    <property type="entry name" value="TRYPTOPHAN SYNTHASE"/>
    <property type="match status" value="1"/>
</dbReference>
<dbReference type="GO" id="GO:0005737">
    <property type="term" value="C:cytoplasm"/>
    <property type="evidence" value="ECO:0007669"/>
    <property type="project" value="TreeGrafter"/>
</dbReference>
<dbReference type="GO" id="GO:0071949">
    <property type="term" value="F:FAD binding"/>
    <property type="evidence" value="ECO:0007669"/>
    <property type="project" value="InterPro"/>
</dbReference>
<dbReference type="Proteomes" id="UP000530670">
    <property type="component" value="Unassembled WGS sequence"/>
</dbReference>
<evidence type="ECO:0000256" key="12">
    <source>
        <dbReference type="ARBA" id="ARBA00023239"/>
    </source>
</evidence>
<dbReference type="NCBIfam" id="TIGR00263">
    <property type="entry name" value="trpB"/>
    <property type="match status" value="1"/>
</dbReference>
<feature type="domain" description="Phenol hydroxylase-like C-terminal dimerisation" evidence="18">
    <location>
        <begin position="491"/>
        <end position="667"/>
    </location>
</feature>
<dbReference type="InterPro" id="IPR001926">
    <property type="entry name" value="TrpB-like_PALP"/>
</dbReference>
<evidence type="ECO:0000313" key="19">
    <source>
        <dbReference type="EMBL" id="KAF5639501.1"/>
    </source>
</evidence>
<proteinExistence type="inferred from homology"/>
<feature type="domain" description="Tryptophan synthase beta chain-like PALP" evidence="15">
    <location>
        <begin position="1038"/>
        <end position="1364"/>
    </location>
</feature>
<gene>
    <name evidence="19" type="ORF">FTJAE_4839</name>
</gene>
<dbReference type="InterPro" id="IPR036188">
    <property type="entry name" value="FAD/NAD-bd_sf"/>
</dbReference>
<dbReference type="SUPFAM" id="SSF53474">
    <property type="entry name" value="alpha/beta-Hydrolases"/>
    <property type="match status" value="1"/>
</dbReference>
<evidence type="ECO:0000256" key="13">
    <source>
        <dbReference type="ARBA" id="ARBA00049047"/>
    </source>
</evidence>
<dbReference type="UniPathway" id="UPA00035">
    <property type="reaction ID" value="UER00044"/>
</dbReference>
<dbReference type="Gene3D" id="3.40.30.20">
    <property type="match status" value="1"/>
</dbReference>
<dbReference type="GO" id="GO:0004834">
    <property type="term" value="F:tryptophan synthase activity"/>
    <property type="evidence" value="ECO:0007669"/>
    <property type="project" value="UniProtKB-EC"/>
</dbReference>
<keyword evidence="20" id="KW-1185">Reference proteome</keyword>
<dbReference type="InterPro" id="IPR023026">
    <property type="entry name" value="Trp_synth_beta/beta-like"/>
</dbReference>
<keyword evidence="7 14" id="KW-0822">Tryptophan biosynthesis</keyword>
<dbReference type="FunFam" id="3.40.50.1100:FF:000004">
    <property type="entry name" value="Tryptophan synthase beta chain"/>
    <property type="match status" value="1"/>
</dbReference>
<dbReference type="Gene3D" id="3.50.50.60">
    <property type="entry name" value="FAD/NAD(P)-binding domain"/>
    <property type="match status" value="1"/>
</dbReference>
<dbReference type="Gene3D" id="3.40.50.1100">
    <property type="match status" value="2"/>
</dbReference>
<dbReference type="CDD" id="cd06446">
    <property type="entry name" value="Trp-synth_B"/>
    <property type="match status" value="1"/>
</dbReference>
<evidence type="ECO:0000256" key="8">
    <source>
        <dbReference type="ARBA" id="ARBA00022827"/>
    </source>
</evidence>
<evidence type="ECO:0000256" key="14">
    <source>
        <dbReference type="RuleBase" id="RU003663"/>
    </source>
</evidence>
<evidence type="ECO:0000256" key="9">
    <source>
        <dbReference type="ARBA" id="ARBA00022898"/>
    </source>
</evidence>
<dbReference type="Pfam" id="PF07976">
    <property type="entry name" value="Phe_hydrox_dim"/>
    <property type="match status" value="1"/>
</dbReference>
<comment type="similarity">
    <text evidence="3">Belongs to the PheA/TfdB FAD monooxygenase family.</text>
</comment>
<evidence type="ECO:0000256" key="3">
    <source>
        <dbReference type="ARBA" id="ARBA00007801"/>
    </source>
</evidence>
<dbReference type="PANTHER" id="PTHR48077">
    <property type="entry name" value="TRYPTOPHAN SYNTHASE-RELATED"/>
    <property type="match status" value="1"/>
</dbReference>
<keyword evidence="11 14" id="KW-0057">Aromatic amino acid biosynthesis</keyword>
<dbReference type="Pfam" id="PF00561">
    <property type="entry name" value="Abhydrolase_1"/>
    <property type="match status" value="1"/>
</dbReference>
<dbReference type="InterPro" id="IPR029058">
    <property type="entry name" value="AB_hydrolase_fold"/>
</dbReference>
<evidence type="ECO:0000256" key="2">
    <source>
        <dbReference type="ARBA" id="ARBA00004733"/>
    </source>
</evidence>
<accession>A0A8H5RWL6</accession>
<evidence type="ECO:0000256" key="7">
    <source>
        <dbReference type="ARBA" id="ARBA00022822"/>
    </source>
</evidence>
<dbReference type="SUPFAM" id="SSF53686">
    <property type="entry name" value="Tryptophan synthase beta subunit-like PLP-dependent enzymes"/>
    <property type="match status" value="1"/>
</dbReference>
<keyword evidence="8" id="KW-0274">FAD</keyword>
<comment type="pathway">
    <text evidence="2 14">Amino-acid biosynthesis; L-tryptophan biosynthesis; L-tryptophan from chorismate: step 5/5.</text>
</comment>
<protein>
    <recommendedName>
        <fullName evidence="4 14">Tryptophan synthase</fullName>
        <ecNumber evidence="4 14">4.2.1.20</ecNumber>
    </recommendedName>
</protein>
<dbReference type="InterPro" id="IPR012941">
    <property type="entry name" value="Phe_hydrox_C_dim_dom"/>
</dbReference>
<evidence type="ECO:0000256" key="6">
    <source>
        <dbReference type="ARBA" id="ARBA00022630"/>
    </source>
</evidence>